<protein>
    <submittedName>
        <fullName evidence="2">Uncharacterized protein</fullName>
    </submittedName>
</protein>
<proteinExistence type="predicted"/>
<evidence type="ECO:0000313" key="3">
    <source>
        <dbReference type="Proteomes" id="UP000758603"/>
    </source>
</evidence>
<dbReference type="EMBL" id="JAGPXC010000002">
    <property type="protein sequence ID" value="KAH6656407.1"/>
    <property type="molecule type" value="Genomic_DNA"/>
</dbReference>
<dbReference type="RefSeq" id="XP_045960641.1">
    <property type="nucleotide sequence ID" value="XM_046101784.1"/>
</dbReference>
<evidence type="ECO:0000313" key="2">
    <source>
        <dbReference type="EMBL" id="KAH6656407.1"/>
    </source>
</evidence>
<dbReference type="Proteomes" id="UP000758603">
    <property type="component" value="Unassembled WGS sequence"/>
</dbReference>
<comment type="caution">
    <text evidence="2">The sequence shown here is derived from an EMBL/GenBank/DDBJ whole genome shotgun (WGS) entry which is preliminary data.</text>
</comment>
<dbReference type="AlphaFoldDB" id="A0A9P8UQT1"/>
<sequence length="402" mass="44382">MLAFSGQRKGSCFSSVGSQLFPRRDTAGKSSLKGAFWDAGLCPSMQIPDGSSGADARDIWSRIGVKCNPEILCYNALITHVANQGHPVSSALWLPRREDIATYTTSAIGSTRPYSHTFGQSESTGTQLTSNASFSYDRNQAMAPLEGSLNNTQLYSTKANDGKDNLAANSAPTISLPTNYEPERPPRDFHLALAPFLNEGYDAWEVPIYVDPKVWASMSAPNKPNTCGSCIPKAGSVVGAVFKVAQSASGTNRLRILVLGRTPEAKLSQKDCEIEWNASRLRGFLMLCQWITAEDQDLMMFARKFRTERMKECAEADKVRAGKMYLALLPVRVSKPTQYNTEWTEVQPRKTRGSKQEQVSSSTQTLFGESGNAQAYDGVNDCRQQRQLTFHKAKTFGRSQWK</sequence>
<accession>A0A9P8UQT1</accession>
<feature type="region of interest" description="Disordered" evidence="1">
    <location>
        <begin position="345"/>
        <end position="372"/>
    </location>
</feature>
<reference evidence="2" key="1">
    <citation type="journal article" date="2021" name="Nat. Commun.">
        <title>Genetic determinants of endophytism in the Arabidopsis root mycobiome.</title>
        <authorList>
            <person name="Mesny F."/>
            <person name="Miyauchi S."/>
            <person name="Thiergart T."/>
            <person name="Pickel B."/>
            <person name="Atanasova L."/>
            <person name="Karlsson M."/>
            <person name="Huettel B."/>
            <person name="Barry K.W."/>
            <person name="Haridas S."/>
            <person name="Chen C."/>
            <person name="Bauer D."/>
            <person name="Andreopoulos W."/>
            <person name="Pangilinan J."/>
            <person name="LaButti K."/>
            <person name="Riley R."/>
            <person name="Lipzen A."/>
            <person name="Clum A."/>
            <person name="Drula E."/>
            <person name="Henrissat B."/>
            <person name="Kohler A."/>
            <person name="Grigoriev I.V."/>
            <person name="Martin F.M."/>
            <person name="Hacquard S."/>
        </authorList>
    </citation>
    <scope>NUCLEOTIDE SEQUENCE</scope>
    <source>
        <strain evidence="2">MPI-SDFR-AT-0073</strain>
    </source>
</reference>
<feature type="compositionally biased region" description="Polar residues" evidence="1">
    <location>
        <begin position="356"/>
        <end position="372"/>
    </location>
</feature>
<evidence type="ECO:0000256" key="1">
    <source>
        <dbReference type="SAM" id="MobiDB-lite"/>
    </source>
</evidence>
<organism evidence="2 3">
    <name type="scientific">Truncatella angustata</name>
    <dbReference type="NCBI Taxonomy" id="152316"/>
    <lineage>
        <taxon>Eukaryota</taxon>
        <taxon>Fungi</taxon>
        <taxon>Dikarya</taxon>
        <taxon>Ascomycota</taxon>
        <taxon>Pezizomycotina</taxon>
        <taxon>Sordariomycetes</taxon>
        <taxon>Xylariomycetidae</taxon>
        <taxon>Amphisphaeriales</taxon>
        <taxon>Sporocadaceae</taxon>
        <taxon>Truncatella</taxon>
    </lineage>
</organism>
<gene>
    <name evidence="2" type="ORF">BKA67DRAFT_551834</name>
</gene>
<keyword evidence="3" id="KW-1185">Reference proteome</keyword>
<name>A0A9P8UQT1_9PEZI</name>
<dbReference type="GeneID" id="70130676"/>